<feature type="domain" description="Plastocyanin-like" evidence="4">
    <location>
        <begin position="7"/>
        <end position="112"/>
    </location>
</feature>
<dbReference type="CDD" id="cd04206">
    <property type="entry name" value="CuRO_1_LCC_like"/>
    <property type="match status" value="1"/>
</dbReference>
<comment type="caution">
    <text evidence="5">The sequence shown here is derived from an EMBL/GenBank/DDBJ whole genome shotgun (WGS) entry which is preliminary data.</text>
</comment>
<evidence type="ECO:0000256" key="3">
    <source>
        <dbReference type="ARBA" id="ARBA00023002"/>
    </source>
</evidence>
<keyword evidence="3" id="KW-0560">Oxidoreductase</keyword>
<evidence type="ECO:0000313" key="6">
    <source>
        <dbReference type="Proteomes" id="UP000476176"/>
    </source>
</evidence>
<proteinExistence type="inferred from homology"/>
<dbReference type="Proteomes" id="UP000476176">
    <property type="component" value="Unassembled WGS sequence"/>
</dbReference>
<dbReference type="PANTHER" id="PTHR11709">
    <property type="entry name" value="MULTI-COPPER OXIDASE"/>
    <property type="match status" value="1"/>
</dbReference>
<dbReference type="Gene3D" id="2.60.40.420">
    <property type="entry name" value="Cupredoxins - blue copper proteins"/>
    <property type="match status" value="2"/>
</dbReference>
<evidence type="ECO:0000256" key="1">
    <source>
        <dbReference type="ARBA" id="ARBA00010609"/>
    </source>
</evidence>
<dbReference type="PROSITE" id="PS00079">
    <property type="entry name" value="MULTICOPPER_OXIDASE1"/>
    <property type="match status" value="1"/>
</dbReference>
<evidence type="ECO:0000256" key="2">
    <source>
        <dbReference type="ARBA" id="ARBA00022723"/>
    </source>
</evidence>
<evidence type="ECO:0000313" key="5">
    <source>
        <dbReference type="EMBL" id="KAE9168234.1"/>
    </source>
</evidence>
<accession>A0A6G0MI23</accession>
<dbReference type="InterPro" id="IPR045087">
    <property type="entry name" value="Cu-oxidase_fam"/>
</dbReference>
<evidence type="ECO:0000259" key="4">
    <source>
        <dbReference type="Pfam" id="PF07732"/>
    </source>
</evidence>
<keyword evidence="2" id="KW-0479">Metal-binding</keyword>
<reference evidence="5 6" key="1">
    <citation type="submission" date="2018-09" db="EMBL/GenBank/DDBJ databases">
        <title>Genomic investigation of the strawberry pathogen Phytophthora fragariae indicates pathogenicity is determined by transcriptional variation in three key races.</title>
        <authorList>
            <person name="Adams T.M."/>
            <person name="Armitage A.D."/>
            <person name="Sobczyk M.K."/>
            <person name="Bates H.J."/>
            <person name="Dunwell J.M."/>
            <person name="Nellist C.F."/>
            <person name="Harrison R.J."/>
        </authorList>
    </citation>
    <scope>NUCLEOTIDE SEQUENCE [LARGE SCALE GENOMIC DNA]</scope>
    <source>
        <strain evidence="5 6">BC-23</strain>
    </source>
</reference>
<dbReference type="EMBL" id="QXGC01004685">
    <property type="protein sequence ID" value="KAE9168234.1"/>
    <property type="molecule type" value="Genomic_DNA"/>
</dbReference>
<dbReference type="SUPFAM" id="SSF49503">
    <property type="entry name" value="Cupredoxins"/>
    <property type="match status" value="2"/>
</dbReference>
<gene>
    <name evidence="5" type="ORF">PF004_g28572</name>
</gene>
<dbReference type="Pfam" id="PF07732">
    <property type="entry name" value="Cu-oxidase_3"/>
    <property type="match status" value="1"/>
</dbReference>
<dbReference type="GO" id="GO:0016491">
    <property type="term" value="F:oxidoreductase activity"/>
    <property type="evidence" value="ECO:0007669"/>
    <property type="project" value="UniProtKB-KW"/>
</dbReference>
<organism evidence="5 6">
    <name type="scientific">Phytophthora fragariae</name>
    <dbReference type="NCBI Taxonomy" id="53985"/>
    <lineage>
        <taxon>Eukaryota</taxon>
        <taxon>Sar</taxon>
        <taxon>Stramenopiles</taxon>
        <taxon>Oomycota</taxon>
        <taxon>Peronosporomycetes</taxon>
        <taxon>Peronosporales</taxon>
        <taxon>Peronosporaceae</taxon>
        <taxon>Phytophthora</taxon>
    </lineage>
</organism>
<dbReference type="GO" id="GO:0005507">
    <property type="term" value="F:copper ion binding"/>
    <property type="evidence" value="ECO:0007669"/>
    <property type="project" value="InterPro"/>
</dbReference>
<protein>
    <recommendedName>
        <fullName evidence="4">Plastocyanin-like domain-containing protein</fullName>
    </recommendedName>
</protein>
<dbReference type="AlphaFoldDB" id="A0A6G0MI23"/>
<dbReference type="InterPro" id="IPR011707">
    <property type="entry name" value="Cu-oxidase-like_N"/>
</dbReference>
<name>A0A6G0MI23_9STRA</name>
<sequence length="289" mass="31997">MTAFDGVRLQTLGVNGEPSHEATIEVQLGQEVQVHITNELSEPTCLHWHGMKQLGTQEMDGMSGFSQCAIEPNSSAIYRYTPDKAGTFWWHSHHGTQYAYGLRGPLIVHAPEPSHNLTDCNPHQPLSTFGFVPGRKYLLRLINVGAMVTFEFSIDGHEFQVMAADGAAVAPTKLLYSIVVNVGQRYDIIVQAKKDTRGVRSFSMRAKGLTGYPWTARTANTGTAGFNDEGLAIVRYDSRSSSEPTTQKAKTTVTIGEFDFTPMKPVVLPAKPDDRTYMQGCRILHFYLL</sequence>
<dbReference type="InterPro" id="IPR008972">
    <property type="entry name" value="Cupredoxin"/>
</dbReference>
<dbReference type="PANTHER" id="PTHR11709:SF511">
    <property type="entry name" value="LACCASE"/>
    <property type="match status" value="1"/>
</dbReference>
<comment type="similarity">
    <text evidence="1">Belongs to the multicopper oxidase family.</text>
</comment>
<dbReference type="InterPro" id="IPR033138">
    <property type="entry name" value="Cu_oxidase_CS"/>
</dbReference>